<comment type="similarity">
    <text evidence="1">Belongs to the type-I restriction system S methylase family.</text>
</comment>
<dbReference type="PANTHER" id="PTHR30408">
    <property type="entry name" value="TYPE-1 RESTRICTION ENZYME ECOKI SPECIFICITY PROTEIN"/>
    <property type="match status" value="1"/>
</dbReference>
<keyword evidence="2" id="KW-0680">Restriction system</keyword>
<name>A0ABY6GWF2_9GAMM</name>
<dbReference type="InterPro" id="IPR044946">
    <property type="entry name" value="Restrct_endonuc_typeI_TRD_sf"/>
</dbReference>
<keyword evidence="6" id="KW-1185">Reference proteome</keyword>
<accession>A0ABY6GWF2</accession>
<evidence type="ECO:0000256" key="3">
    <source>
        <dbReference type="ARBA" id="ARBA00023125"/>
    </source>
</evidence>
<dbReference type="EC" id="3.1.21.-" evidence="5"/>
<dbReference type="SUPFAM" id="SSF116734">
    <property type="entry name" value="DNA methylase specificity domain"/>
    <property type="match status" value="2"/>
</dbReference>
<dbReference type="Proteomes" id="UP001163255">
    <property type="component" value="Chromosome"/>
</dbReference>
<keyword evidence="5" id="KW-0540">Nuclease</keyword>
<evidence type="ECO:0000256" key="1">
    <source>
        <dbReference type="ARBA" id="ARBA00010923"/>
    </source>
</evidence>
<organism evidence="5 6">
    <name type="scientific">Endozoicomonas euniceicola</name>
    <dbReference type="NCBI Taxonomy" id="1234143"/>
    <lineage>
        <taxon>Bacteria</taxon>
        <taxon>Pseudomonadati</taxon>
        <taxon>Pseudomonadota</taxon>
        <taxon>Gammaproteobacteria</taxon>
        <taxon>Oceanospirillales</taxon>
        <taxon>Endozoicomonadaceae</taxon>
        <taxon>Endozoicomonas</taxon>
    </lineage>
</organism>
<evidence type="ECO:0000313" key="5">
    <source>
        <dbReference type="EMBL" id="UYM17093.1"/>
    </source>
</evidence>
<dbReference type="GO" id="GO:0004519">
    <property type="term" value="F:endonuclease activity"/>
    <property type="evidence" value="ECO:0007669"/>
    <property type="project" value="UniProtKB-KW"/>
</dbReference>
<dbReference type="RefSeq" id="WP_262599551.1">
    <property type="nucleotide sequence ID" value="NZ_CP103300.1"/>
</dbReference>
<evidence type="ECO:0000256" key="2">
    <source>
        <dbReference type="ARBA" id="ARBA00022747"/>
    </source>
</evidence>
<dbReference type="EMBL" id="CP103300">
    <property type="protein sequence ID" value="UYM17093.1"/>
    <property type="molecule type" value="Genomic_DNA"/>
</dbReference>
<gene>
    <name evidence="5" type="ORF">NX720_03985</name>
</gene>
<keyword evidence="5" id="KW-0255">Endonuclease</keyword>
<feature type="domain" description="Type I restriction modification DNA specificity" evidence="4">
    <location>
        <begin position="19"/>
        <end position="172"/>
    </location>
</feature>
<evidence type="ECO:0000313" key="6">
    <source>
        <dbReference type="Proteomes" id="UP001163255"/>
    </source>
</evidence>
<dbReference type="Gene3D" id="3.90.220.20">
    <property type="entry name" value="DNA methylase specificity domains"/>
    <property type="match status" value="2"/>
</dbReference>
<keyword evidence="3" id="KW-0238">DNA-binding</keyword>
<dbReference type="CDD" id="cd17255">
    <property type="entry name" value="RMtype1_S_Fco49512ORF2615P-TRD2-CR2_like"/>
    <property type="match status" value="1"/>
</dbReference>
<dbReference type="Pfam" id="PF01420">
    <property type="entry name" value="Methylase_S"/>
    <property type="match status" value="1"/>
</dbReference>
<dbReference type="GO" id="GO:0016787">
    <property type="term" value="F:hydrolase activity"/>
    <property type="evidence" value="ECO:0007669"/>
    <property type="project" value="UniProtKB-KW"/>
</dbReference>
<dbReference type="InterPro" id="IPR000055">
    <property type="entry name" value="Restrct_endonuc_typeI_TRD"/>
</dbReference>
<reference evidence="5" key="1">
    <citation type="submission" date="2022-10" db="EMBL/GenBank/DDBJ databases">
        <title>Completed Genome Sequence of two octocoral isolated bacterium, Endozoicomonas euniceicola EF212T and Endozoicomonas gorgoniicola PS125T.</title>
        <authorList>
            <person name="Chiou Y.-J."/>
            <person name="Chen Y.-H."/>
        </authorList>
    </citation>
    <scope>NUCLEOTIDE SEQUENCE</scope>
    <source>
        <strain evidence="5">EF212</strain>
    </source>
</reference>
<proteinExistence type="inferred from homology"/>
<dbReference type="InterPro" id="IPR052021">
    <property type="entry name" value="Type-I_RS_S_subunit"/>
</dbReference>
<dbReference type="Gene3D" id="1.10.287.1120">
    <property type="entry name" value="Bipartite methylase S protein"/>
    <property type="match status" value="2"/>
</dbReference>
<protein>
    <submittedName>
        <fullName evidence="5">Restriction endonuclease subunit S</fullName>
        <ecNumber evidence="5">3.1.21.-</ecNumber>
    </submittedName>
</protein>
<evidence type="ECO:0000259" key="4">
    <source>
        <dbReference type="Pfam" id="PF01420"/>
    </source>
</evidence>
<sequence>MSDIRRKNLKDVSQFNEIPIGWGEVTIEEICDLGRGRVISQDEVKNNLGAYPVYSSQTQNNGQMGMIDTYDFDGEYVTWTTDGENAGTVFYRIGKFNCTNVCGTLKAKSENVNLKFLSYQLGQVAKRYVSYIGNPKLMNGVMGKVGLILPTVEQQKKIAKILSTVDDLITRTQSLIDKYTSIKQGMMADLFSRGIDTATGQLRPGFEEAPELYKETELGWVPKGWEVQPLEKLLVNVSTPMRSGPFGSALLKHELVEEGIPLLGIDNIFVEHFENNFRRFVTSQKFNELSRYAVRPKDVVITIMGTVGRCCVLPENIGAALSSKHLWTMTFDQEKVIPDLICWQLNYAPWVKAALHRESQGAVMDAIQSKALRTLLLPVPPMAEQEKINAIYSTVNTKQSAQRQYKQKLEVQKKGLMQDLLTGKVPVPV</sequence>
<keyword evidence="5" id="KW-0378">Hydrolase</keyword>
<dbReference type="PANTHER" id="PTHR30408:SF12">
    <property type="entry name" value="TYPE I RESTRICTION ENZYME MJAVIII SPECIFICITY SUBUNIT"/>
    <property type="match status" value="1"/>
</dbReference>